<dbReference type="Proteomes" id="UP000545332">
    <property type="component" value="Unassembled WGS sequence"/>
</dbReference>
<accession>A0A7K4K6J9</accession>
<feature type="non-terminal residue" evidence="2">
    <location>
        <position position="96"/>
    </location>
</feature>
<gene>
    <name evidence="2" type="primary">Lv1_2</name>
    <name evidence="2" type="ORF">CRYSOU_R02148</name>
</gene>
<dbReference type="InterPro" id="IPR050150">
    <property type="entry name" value="IgV_Light_Chain"/>
</dbReference>
<reference evidence="2 3" key="1">
    <citation type="submission" date="2019-09" db="EMBL/GenBank/DDBJ databases">
        <title>Bird 10,000 Genomes (B10K) Project - Family phase.</title>
        <authorList>
            <person name="Zhang G."/>
        </authorList>
    </citation>
    <scope>NUCLEOTIDE SEQUENCE [LARGE SCALE GENOMIC DNA]</scope>
    <source>
        <strain evidence="2">B10K-MSB-42743</strain>
        <tissue evidence="2">Heart</tissue>
    </source>
</reference>
<dbReference type="EMBL" id="VWPX01006171">
    <property type="protein sequence ID" value="NWI11909.1"/>
    <property type="molecule type" value="Genomic_DNA"/>
</dbReference>
<dbReference type="InterPro" id="IPR007110">
    <property type="entry name" value="Ig-like_dom"/>
</dbReference>
<feature type="domain" description="Ig-like" evidence="1">
    <location>
        <begin position="1"/>
        <end position="96"/>
    </location>
</feature>
<comment type="caution">
    <text evidence="2">The sequence shown here is derived from an EMBL/GenBank/DDBJ whole genome shotgun (WGS) entry which is preliminary data.</text>
</comment>
<organism evidence="2 3">
    <name type="scientific">Crypturellus soui</name>
    <dbReference type="NCBI Taxonomy" id="458187"/>
    <lineage>
        <taxon>Eukaryota</taxon>
        <taxon>Metazoa</taxon>
        <taxon>Chordata</taxon>
        <taxon>Craniata</taxon>
        <taxon>Vertebrata</taxon>
        <taxon>Euteleostomi</taxon>
        <taxon>Archelosauria</taxon>
        <taxon>Archosauria</taxon>
        <taxon>Dinosauria</taxon>
        <taxon>Saurischia</taxon>
        <taxon>Theropoda</taxon>
        <taxon>Coelurosauria</taxon>
        <taxon>Aves</taxon>
        <taxon>Palaeognathae</taxon>
        <taxon>Tinamiformes</taxon>
        <taxon>Tinamidae</taxon>
        <taxon>Crypturellus</taxon>
    </lineage>
</organism>
<dbReference type="SMART" id="SM00406">
    <property type="entry name" value="IGv"/>
    <property type="match status" value="1"/>
</dbReference>
<evidence type="ECO:0000259" key="1">
    <source>
        <dbReference type="PROSITE" id="PS50835"/>
    </source>
</evidence>
<sequence>QAALTQPASVDVALGGTAKIDCSGAGSGYGSGYAYGWYQQKPGGPPVIVIYNSNQRPSGIPERFSASDSGSSNTLTITGVQAQDEAVCYCGGYADS</sequence>
<evidence type="ECO:0000313" key="2">
    <source>
        <dbReference type="EMBL" id="NWI11909.1"/>
    </source>
</evidence>
<feature type="non-terminal residue" evidence="2">
    <location>
        <position position="1"/>
    </location>
</feature>
<dbReference type="InterPro" id="IPR013106">
    <property type="entry name" value="Ig_V-set"/>
</dbReference>
<dbReference type="AlphaFoldDB" id="A0A7K4K6J9"/>
<evidence type="ECO:0000313" key="3">
    <source>
        <dbReference type="Proteomes" id="UP000545332"/>
    </source>
</evidence>
<dbReference type="InterPro" id="IPR013783">
    <property type="entry name" value="Ig-like_fold"/>
</dbReference>
<dbReference type="InterPro" id="IPR036179">
    <property type="entry name" value="Ig-like_dom_sf"/>
</dbReference>
<dbReference type="Gene3D" id="2.60.40.10">
    <property type="entry name" value="Immunoglobulins"/>
    <property type="match status" value="1"/>
</dbReference>
<dbReference type="OrthoDB" id="8908372at2759"/>
<proteinExistence type="predicted"/>
<name>A0A7K4K6J9_9AVES</name>
<dbReference type="SUPFAM" id="SSF48726">
    <property type="entry name" value="Immunoglobulin"/>
    <property type="match status" value="1"/>
</dbReference>
<keyword evidence="3" id="KW-1185">Reference proteome</keyword>
<dbReference type="PROSITE" id="PS50835">
    <property type="entry name" value="IG_LIKE"/>
    <property type="match status" value="1"/>
</dbReference>
<dbReference type="PANTHER" id="PTHR23267">
    <property type="entry name" value="IMMUNOGLOBULIN LIGHT CHAIN"/>
    <property type="match status" value="1"/>
</dbReference>
<protein>
    <submittedName>
        <fullName evidence="2">LV1 protein</fullName>
    </submittedName>
</protein>
<dbReference type="Pfam" id="PF07686">
    <property type="entry name" value="V-set"/>
    <property type="match status" value="1"/>
</dbReference>